<dbReference type="AlphaFoldDB" id="A0A8J3QCF7"/>
<evidence type="ECO:0000256" key="1">
    <source>
        <dbReference type="ARBA" id="ARBA00022679"/>
    </source>
</evidence>
<dbReference type="RefSeq" id="WP_203911247.1">
    <property type="nucleotide sequence ID" value="NZ_BONY01000036.1"/>
</dbReference>
<dbReference type="SUPFAM" id="SSF53335">
    <property type="entry name" value="S-adenosyl-L-methionine-dependent methyltransferases"/>
    <property type="match status" value="1"/>
</dbReference>
<organism evidence="2 3">
    <name type="scientific">Rhizocola hellebori</name>
    <dbReference type="NCBI Taxonomy" id="1392758"/>
    <lineage>
        <taxon>Bacteria</taxon>
        <taxon>Bacillati</taxon>
        <taxon>Actinomycetota</taxon>
        <taxon>Actinomycetes</taxon>
        <taxon>Micromonosporales</taxon>
        <taxon>Micromonosporaceae</taxon>
        <taxon>Rhizocola</taxon>
    </lineage>
</organism>
<dbReference type="Proteomes" id="UP000612899">
    <property type="component" value="Unassembled WGS sequence"/>
</dbReference>
<dbReference type="CDD" id="cd02440">
    <property type="entry name" value="AdoMet_MTases"/>
    <property type="match status" value="1"/>
</dbReference>
<evidence type="ECO:0000313" key="3">
    <source>
        <dbReference type="Proteomes" id="UP000612899"/>
    </source>
</evidence>
<dbReference type="PANTHER" id="PTHR43861:SF3">
    <property type="entry name" value="PUTATIVE (AFU_ORTHOLOGUE AFUA_2G14390)-RELATED"/>
    <property type="match status" value="1"/>
</dbReference>
<proteinExistence type="predicted"/>
<keyword evidence="1" id="KW-0808">Transferase</keyword>
<gene>
    <name evidence="2" type="ORF">Rhe02_55240</name>
</gene>
<dbReference type="GO" id="GO:0016740">
    <property type="term" value="F:transferase activity"/>
    <property type="evidence" value="ECO:0007669"/>
    <property type="project" value="UniProtKB-KW"/>
</dbReference>
<dbReference type="InterPro" id="IPR029063">
    <property type="entry name" value="SAM-dependent_MTases_sf"/>
</dbReference>
<keyword evidence="3" id="KW-1185">Reference proteome</keyword>
<evidence type="ECO:0008006" key="4">
    <source>
        <dbReference type="Google" id="ProtNLM"/>
    </source>
</evidence>
<dbReference type="EMBL" id="BONY01000036">
    <property type="protein sequence ID" value="GIH07457.1"/>
    <property type="molecule type" value="Genomic_DNA"/>
</dbReference>
<dbReference type="Pfam" id="PF13489">
    <property type="entry name" value="Methyltransf_23"/>
    <property type="match status" value="1"/>
</dbReference>
<name>A0A8J3QCF7_9ACTN</name>
<sequence>MADQADAPTKKAEYAERLQRIGDVWWKRALNVQAPYRAHLRRLNLGYVLDVGCGIGRNLLHLDGNGVGVDHNADAVQRVRALGFTAYTSEEFHRSEHGKPAAFDSLLIAHVLEHVPADVAVELVNEYLPYVKPGGKVVFITPQERGYASDATHVWFVGHPQTTELAGKVGLQVEKQYSFPLPRVAGKVFTYNEFVMVGRVPSR</sequence>
<dbReference type="PANTHER" id="PTHR43861">
    <property type="entry name" value="TRANS-ACONITATE 2-METHYLTRANSFERASE-RELATED"/>
    <property type="match status" value="1"/>
</dbReference>
<evidence type="ECO:0000313" key="2">
    <source>
        <dbReference type="EMBL" id="GIH07457.1"/>
    </source>
</evidence>
<protein>
    <recommendedName>
        <fullName evidence="4">Class I SAM-dependent methyltransferase</fullName>
    </recommendedName>
</protein>
<comment type="caution">
    <text evidence="2">The sequence shown here is derived from an EMBL/GenBank/DDBJ whole genome shotgun (WGS) entry which is preliminary data.</text>
</comment>
<accession>A0A8J3QCF7</accession>
<reference evidence="2" key="1">
    <citation type="submission" date="2021-01" db="EMBL/GenBank/DDBJ databases">
        <title>Whole genome shotgun sequence of Rhizocola hellebori NBRC 109834.</title>
        <authorList>
            <person name="Komaki H."/>
            <person name="Tamura T."/>
        </authorList>
    </citation>
    <scope>NUCLEOTIDE SEQUENCE</scope>
    <source>
        <strain evidence="2">NBRC 109834</strain>
    </source>
</reference>
<dbReference type="Gene3D" id="3.40.50.150">
    <property type="entry name" value="Vaccinia Virus protein VP39"/>
    <property type="match status" value="1"/>
</dbReference>